<sequence>MVLHKTEEKACDSSAKTDKISAVTESETENLTSAPRGYNTDDVVTCERILIMSEKEDNKSKVDTDETKADASSRTFLDREQLDVNISSYLQEQRSENEGVLCKIPLGLENEKLSRNNSLESMESMESVTSGSNRVKIERASDCENMSYSDKSESVVVEMGDRTEDNGVETAGKAPPGVTVVYVCEGENLELESDVCRICHCGEEAGVLISPCLCTGSVKFVHHACLMNWLQRAVMSKCELCLCPFDVKRTRKPFKKWRLPEDKPFPILWLFTFVVAMTLNIASITKDGSQRCVTDPCIIFYVLGSAGALLGLAFFYHWLRKTMRYFGKWIALNQEWSLVGSHDLRERIGQTNLACSTKTLSQPDQTQQIA</sequence>
<dbReference type="InterPro" id="IPR013083">
    <property type="entry name" value="Znf_RING/FYVE/PHD"/>
</dbReference>
<evidence type="ECO:0000313" key="14">
    <source>
        <dbReference type="Proteomes" id="UP001249851"/>
    </source>
</evidence>
<dbReference type="Gene3D" id="3.30.40.10">
    <property type="entry name" value="Zinc/RING finger domain, C3HC4 (zinc finger)"/>
    <property type="match status" value="1"/>
</dbReference>
<dbReference type="GO" id="GO:0008270">
    <property type="term" value="F:zinc ion binding"/>
    <property type="evidence" value="ECO:0007669"/>
    <property type="project" value="UniProtKB-KW"/>
</dbReference>
<evidence type="ECO:0000313" key="13">
    <source>
        <dbReference type="EMBL" id="KAK2557730.1"/>
    </source>
</evidence>
<accession>A0AAD9QAN1</accession>
<dbReference type="Proteomes" id="UP001249851">
    <property type="component" value="Unassembled WGS sequence"/>
</dbReference>
<evidence type="ECO:0000256" key="5">
    <source>
        <dbReference type="ARBA" id="ARBA00022771"/>
    </source>
</evidence>
<dbReference type="PANTHER" id="PTHR46065">
    <property type="entry name" value="E3 UBIQUITIN-PROTEIN LIGASE MARCH 2/3 FAMILY MEMBER"/>
    <property type="match status" value="1"/>
</dbReference>
<evidence type="ECO:0000256" key="3">
    <source>
        <dbReference type="ARBA" id="ARBA00022692"/>
    </source>
</evidence>
<reference evidence="13" key="1">
    <citation type="journal article" date="2023" name="G3 (Bethesda)">
        <title>Whole genome assembly and annotation of the endangered Caribbean coral Acropora cervicornis.</title>
        <authorList>
            <person name="Selwyn J.D."/>
            <person name="Vollmer S.V."/>
        </authorList>
    </citation>
    <scope>NUCLEOTIDE SEQUENCE</scope>
    <source>
        <strain evidence="13">K2</strain>
    </source>
</reference>
<evidence type="ECO:0000256" key="8">
    <source>
        <dbReference type="ARBA" id="ARBA00022989"/>
    </source>
</evidence>
<gene>
    <name evidence="13" type="ORF">P5673_020095</name>
</gene>
<dbReference type="Pfam" id="PF12906">
    <property type="entry name" value="RINGv"/>
    <property type="match status" value="1"/>
</dbReference>
<dbReference type="SUPFAM" id="SSF57850">
    <property type="entry name" value="RING/U-box"/>
    <property type="match status" value="1"/>
</dbReference>
<keyword evidence="2" id="KW-0808">Transferase</keyword>
<dbReference type="SMART" id="SM00744">
    <property type="entry name" value="RINGv"/>
    <property type="match status" value="1"/>
</dbReference>
<reference evidence="13" key="2">
    <citation type="journal article" date="2023" name="Science">
        <title>Genomic signatures of disease resistance in endangered staghorn corals.</title>
        <authorList>
            <person name="Vollmer S.V."/>
            <person name="Selwyn J.D."/>
            <person name="Despard B.A."/>
            <person name="Roesel C.L."/>
        </authorList>
    </citation>
    <scope>NUCLEOTIDE SEQUENCE</scope>
    <source>
        <strain evidence="13">K2</strain>
    </source>
</reference>
<evidence type="ECO:0000256" key="11">
    <source>
        <dbReference type="SAM" id="Phobius"/>
    </source>
</evidence>
<dbReference type="InterPro" id="IPR011016">
    <property type="entry name" value="Znf_RING-CH"/>
</dbReference>
<organism evidence="13 14">
    <name type="scientific">Acropora cervicornis</name>
    <name type="common">Staghorn coral</name>
    <dbReference type="NCBI Taxonomy" id="6130"/>
    <lineage>
        <taxon>Eukaryota</taxon>
        <taxon>Metazoa</taxon>
        <taxon>Cnidaria</taxon>
        <taxon>Anthozoa</taxon>
        <taxon>Hexacorallia</taxon>
        <taxon>Scleractinia</taxon>
        <taxon>Astrocoeniina</taxon>
        <taxon>Acroporidae</taxon>
        <taxon>Acropora</taxon>
    </lineage>
</organism>
<keyword evidence="5" id="KW-0863">Zinc-finger</keyword>
<name>A0AAD9QAN1_ACRCE</name>
<evidence type="ECO:0000259" key="12">
    <source>
        <dbReference type="PROSITE" id="PS51292"/>
    </source>
</evidence>
<keyword evidence="9 11" id="KW-0472">Membrane</keyword>
<dbReference type="GO" id="GO:0016020">
    <property type="term" value="C:membrane"/>
    <property type="evidence" value="ECO:0007669"/>
    <property type="project" value="UniProtKB-SubCell"/>
</dbReference>
<feature type="domain" description="RING-CH-type" evidence="12">
    <location>
        <begin position="188"/>
        <end position="248"/>
    </location>
</feature>
<proteinExistence type="predicted"/>
<feature type="transmembrane region" description="Helical" evidence="11">
    <location>
        <begin position="265"/>
        <end position="286"/>
    </location>
</feature>
<comment type="caution">
    <text evidence="13">The sequence shown here is derived from an EMBL/GenBank/DDBJ whole genome shotgun (WGS) entry which is preliminary data.</text>
</comment>
<dbReference type="EMBL" id="JARQWQ010000048">
    <property type="protein sequence ID" value="KAK2557730.1"/>
    <property type="molecule type" value="Genomic_DNA"/>
</dbReference>
<feature type="region of interest" description="Disordered" evidence="10">
    <location>
        <begin position="1"/>
        <end position="36"/>
    </location>
</feature>
<keyword evidence="6" id="KW-0833">Ubl conjugation pathway</keyword>
<dbReference type="PANTHER" id="PTHR46065:SF3">
    <property type="entry name" value="FI20425P1"/>
    <property type="match status" value="1"/>
</dbReference>
<protein>
    <submittedName>
        <fullName evidence="13">E3 ubiquitin-protein ligase MARCHF1</fullName>
    </submittedName>
</protein>
<evidence type="ECO:0000256" key="6">
    <source>
        <dbReference type="ARBA" id="ARBA00022786"/>
    </source>
</evidence>
<keyword evidence="8 11" id="KW-1133">Transmembrane helix</keyword>
<dbReference type="AlphaFoldDB" id="A0AAD9QAN1"/>
<evidence type="ECO:0000256" key="7">
    <source>
        <dbReference type="ARBA" id="ARBA00022833"/>
    </source>
</evidence>
<comment type="subcellular location">
    <subcellularLocation>
        <location evidence="1">Membrane</location>
        <topology evidence="1">Multi-pass membrane protein</topology>
    </subcellularLocation>
</comment>
<keyword evidence="4" id="KW-0479">Metal-binding</keyword>
<keyword evidence="3 11" id="KW-0812">Transmembrane</keyword>
<feature type="compositionally biased region" description="Polar residues" evidence="10">
    <location>
        <begin position="23"/>
        <end position="33"/>
    </location>
</feature>
<dbReference type="PROSITE" id="PS51292">
    <property type="entry name" value="ZF_RING_CH"/>
    <property type="match status" value="1"/>
</dbReference>
<evidence type="ECO:0000256" key="9">
    <source>
        <dbReference type="ARBA" id="ARBA00023136"/>
    </source>
</evidence>
<dbReference type="GO" id="GO:0016567">
    <property type="term" value="P:protein ubiquitination"/>
    <property type="evidence" value="ECO:0007669"/>
    <property type="project" value="TreeGrafter"/>
</dbReference>
<evidence type="ECO:0000256" key="4">
    <source>
        <dbReference type="ARBA" id="ARBA00022723"/>
    </source>
</evidence>
<feature type="transmembrane region" description="Helical" evidence="11">
    <location>
        <begin position="298"/>
        <end position="319"/>
    </location>
</feature>
<dbReference type="GO" id="GO:0004842">
    <property type="term" value="F:ubiquitin-protein transferase activity"/>
    <property type="evidence" value="ECO:0007669"/>
    <property type="project" value="TreeGrafter"/>
</dbReference>
<keyword evidence="14" id="KW-1185">Reference proteome</keyword>
<keyword evidence="7" id="KW-0862">Zinc</keyword>
<feature type="compositionally biased region" description="Basic and acidic residues" evidence="10">
    <location>
        <begin position="1"/>
        <end position="19"/>
    </location>
</feature>
<evidence type="ECO:0000256" key="10">
    <source>
        <dbReference type="SAM" id="MobiDB-lite"/>
    </source>
</evidence>
<evidence type="ECO:0000256" key="1">
    <source>
        <dbReference type="ARBA" id="ARBA00004141"/>
    </source>
</evidence>
<evidence type="ECO:0000256" key="2">
    <source>
        <dbReference type="ARBA" id="ARBA00022679"/>
    </source>
</evidence>